<dbReference type="EMBL" id="JBHTBJ010000074">
    <property type="protein sequence ID" value="MFC7280059.1"/>
    <property type="molecule type" value="Genomic_DNA"/>
</dbReference>
<dbReference type="Proteomes" id="UP001596548">
    <property type="component" value="Unassembled WGS sequence"/>
</dbReference>
<protein>
    <submittedName>
        <fullName evidence="7">Rhomboid family intramembrane serine protease</fullName>
        <ecNumber evidence="7">3.4.21.105</ecNumber>
    </submittedName>
</protein>
<evidence type="ECO:0000313" key="7">
    <source>
        <dbReference type="EMBL" id="MFC7280059.1"/>
    </source>
</evidence>
<comment type="subcellular location">
    <subcellularLocation>
        <location evidence="1">Membrane</location>
        <topology evidence="1">Multi-pass membrane protein</topology>
    </subcellularLocation>
</comment>
<feature type="transmembrane region" description="Helical" evidence="5">
    <location>
        <begin position="170"/>
        <end position="189"/>
    </location>
</feature>
<feature type="transmembrane region" description="Helical" evidence="5">
    <location>
        <begin position="195"/>
        <end position="212"/>
    </location>
</feature>
<dbReference type="GO" id="GO:0008233">
    <property type="term" value="F:peptidase activity"/>
    <property type="evidence" value="ECO:0007669"/>
    <property type="project" value="UniProtKB-KW"/>
</dbReference>
<evidence type="ECO:0000256" key="4">
    <source>
        <dbReference type="ARBA" id="ARBA00023136"/>
    </source>
</evidence>
<dbReference type="Pfam" id="PF01694">
    <property type="entry name" value="Rhomboid"/>
    <property type="match status" value="1"/>
</dbReference>
<dbReference type="InterPro" id="IPR022764">
    <property type="entry name" value="Peptidase_S54_rhomboid_dom"/>
</dbReference>
<keyword evidence="4 5" id="KW-0472">Membrane</keyword>
<dbReference type="GO" id="GO:0006508">
    <property type="term" value="P:proteolysis"/>
    <property type="evidence" value="ECO:0007669"/>
    <property type="project" value="UniProtKB-KW"/>
</dbReference>
<feature type="transmembrane region" description="Helical" evidence="5">
    <location>
        <begin position="121"/>
        <end position="139"/>
    </location>
</feature>
<evidence type="ECO:0000256" key="5">
    <source>
        <dbReference type="SAM" id="Phobius"/>
    </source>
</evidence>
<evidence type="ECO:0000256" key="1">
    <source>
        <dbReference type="ARBA" id="ARBA00004141"/>
    </source>
</evidence>
<keyword evidence="7" id="KW-0645">Protease</keyword>
<organism evidence="7 8">
    <name type="scientific">Paractinoplanes rhizophilus</name>
    <dbReference type="NCBI Taxonomy" id="1416877"/>
    <lineage>
        <taxon>Bacteria</taxon>
        <taxon>Bacillati</taxon>
        <taxon>Actinomycetota</taxon>
        <taxon>Actinomycetes</taxon>
        <taxon>Micromonosporales</taxon>
        <taxon>Micromonosporaceae</taxon>
        <taxon>Paractinoplanes</taxon>
    </lineage>
</organism>
<evidence type="ECO:0000256" key="3">
    <source>
        <dbReference type="ARBA" id="ARBA00022989"/>
    </source>
</evidence>
<keyword evidence="3 5" id="KW-1133">Transmembrane helix</keyword>
<name>A0ABW2I5E9_9ACTN</name>
<evidence type="ECO:0000313" key="8">
    <source>
        <dbReference type="Proteomes" id="UP001596548"/>
    </source>
</evidence>
<accession>A0ABW2I5E9</accession>
<feature type="transmembrane region" description="Helical" evidence="5">
    <location>
        <begin position="94"/>
        <end position="114"/>
    </location>
</feature>
<evidence type="ECO:0000259" key="6">
    <source>
        <dbReference type="Pfam" id="PF01694"/>
    </source>
</evidence>
<dbReference type="InterPro" id="IPR035952">
    <property type="entry name" value="Rhomboid-like_sf"/>
</dbReference>
<proteinExistence type="predicted"/>
<keyword evidence="8" id="KW-1185">Reference proteome</keyword>
<dbReference type="Gene3D" id="1.20.1540.10">
    <property type="entry name" value="Rhomboid-like"/>
    <property type="match status" value="1"/>
</dbReference>
<feature type="domain" description="Peptidase S54 rhomboid" evidence="6">
    <location>
        <begin position="78"/>
        <end position="204"/>
    </location>
</feature>
<dbReference type="RefSeq" id="WP_378977982.1">
    <property type="nucleotide sequence ID" value="NZ_JBHTBJ010000074.1"/>
</dbReference>
<dbReference type="SUPFAM" id="SSF144091">
    <property type="entry name" value="Rhomboid-like"/>
    <property type="match status" value="1"/>
</dbReference>
<gene>
    <name evidence="7" type="ORF">ACFQS1_39395</name>
</gene>
<dbReference type="EC" id="3.4.21.105" evidence="7"/>
<keyword evidence="2 5" id="KW-0812">Transmembrane</keyword>
<reference evidence="8" key="1">
    <citation type="journal article" date="2019" name="Int. J. Syst. Evol. Microbiol.">
        <title>The Global Catalogue of Microorganisms (GCM) 10K type strain sequencing project: providing services to taxonomists for standard genome sequencing and annotation.</title>
        <authorList>
            <consortium name="The Broad Institute Genomics Platform"/>
            <consortium name="The Broad Institute Genome Sequencing Center for Infectious Disease"/>
            <person name="Wu L."/>
            <person name="Ma J."/>
        </authorList>
    </citation>
    <scope>NUCLEOTIDE SEQUENCE [LARGE SCALE GENOMIC DNA]</scope>
    <source>
        <strain evidence="8">XZYJT-10</strain>
    </source>
</reference>
<comment type="caution">
    <text evidence="7">The sequence shown here is derived from an EMBL/GenBank/DDBJ whole genome shotgun (WGS) entry which is preliminary data.</text>
</comment>
<keyword evidence="7" id="KW-0378">Hydrolase</keyword>
<feature type="transmembrane region" description="Helical" evidence="5">
    <location>
        <begin position="145"/>
        <end position="163"/>
    </location>
</feature>
<sequence>MVAVLYLCAAAVVISGSQVLLGLAGPQGRIPPWEFARVIWRRPVPPVAAGLVALMAAMAVAQTVHPALVDVLQRDPDGGWWRSVTAVLVNSDGWFQLLFNFAALIAVAPVAARVLGNIGTLVVYLVAGLASHIVSTAGWSPHGAGNSVAICGLVGALTVGYALRGARSGLCLLAVLVPIAAVILCLLTNNHGVGLAVGCLAGVLFACLPTPAKMLATGLPQPGQLGPAKADDIRA</sequence>
<evidence type="ECO:0000256" key="2">
    <source>
        <dbReference type="ARBA" id="ARBA00022692"/>
    </source>
</evidence>